<evidence type="ECO:0000256" key="8">
    <source>
        <dbReference type="ARBA" id="ARBA00022989"/>
    </source>
</evidence>
<evidence type="ECO:0000256" key="6">
    <source>
        <dbReference type="ARBA" id="ARBA00022960"/>
    </source>
</evidence>
<reference evidence="14" key="1">
    <citation type="journal article" date="2014" name="Int. J. Syst. Evol. Microbiol.">
        <title>Complete genome sequence of Corynebacterium casei LMG S-19264T (=DSM 44701T), isolated from a smear-ripened cheese.</title>
        <authorList>
            <consortium name="US DOE Joint Genome Institute (JGI-PGF)"/>
            <person name="Walter F."/>
            <person name="Albersmeier A."/>
            <person name="Kalinowski J."/>
            <person name="Ruckert C."/>
        </authorList>
    </citation>
    <scope>NUCLEOTIDE SEQUENCE</scope>
    <source>
        <strain evidence="14">CGMCC 1.15371</strain>
    </source>
</reference>
<dbReference type="InterPro" id="IPR001460">
    <property type="entry name" value="PCN-bd_Tpept"/>
</dbReference>
<evidence type="ECO:0000256" key="3">
    <source>
        <dbReference type="ARBA" id="ARBA00007171"/>
    </source>
</evidence>
<comment type="caution">
    <text evidence="14">The sequence shown here is derived from an EMBL/GenBank/DDBJ whole genome shotgun (WGS) entry which is preliminary data.</text>
</comment>
<dbReference type="Gene3D" id="1.10.10.1230">
    <property type="entry name" value="Penicillin-binding protein, N-terminal non-catalytic domain, head sub-domain"/>
    <property type="match status" value="1"/>
</dbReference>
<keyword evidence="5 11" id="KW-0812">Transmembrane</keyword>
<dbReference type="SUPFAM" id="SSF56601">
    <property type="entry name" value="beta-lactamase/transpeptidase-like"/>
    <property type="match status" value="1"/>
</dbReference>
<dbReference type="Pfam" id="PF00905">
    <property type="entry name" value="Transpeptidase"/>
    <property type="match status" value="1"/>
</dbReference>
<evidence type="ECO:0000259" key="13">
    <source>
        <dbReference type="Pfam" id="PF03717"/>
    </source>
</evidence>
<comment type="subcellular location">
    <subcellularLocation>
        <location evidence="2">Cell membrane</location>
    </subcellularLocation>
    <subcellularLocation>
        <location evidence="1">Membrane</location>
        <topology evidence="1">Single-pass membrane protein</topology>
    </subcellularLocation>
</comment>
<evidence type="ECO:0000256" key="10">
    <source>
        <dbReference type="ARBA" id="ARBA00023316"/>
    </source>
</evidence>
<evidence type="ECO:0000256" key="5">
    <source>
        <dbReference type="ARBA" id="ARBA00022692"/>
    </source>
</evidence>
<keyword evidence="7" id="KW-0573">Peptidoglycan synthesis</keyword>
<dbReference type="GO" id="GO:0008658">
    <property type="term" value="F:penicillin binding"/>
    <property type="evidence" value="ECO:0007669"/>
    <property type="project" value="InterPro"/>
</dbReference>
<keyword evidence="15" id="KW-1185">Reference proteome</keyword>
<keyword evidence="10" id="KW-0961">Cell wall biogenesis/degradation</keyword>
<dbReference type="InterPro" id="IPR005311">
    <property type="entry name" value="PBP_dimer"/>
</dbReference>
<dbReference type="GO" id="GO:0071555">
    <property type="term" value="P:cell wall organization"/>
    <property type="evidence" value="ECO:0007669"/>
    <property type="project" value="UniProtKB-KW"/>
</dbReference>
<protein>
    <submittedName>
        <fullName evidence="14">Penicillin-binding protein</fullName>
    </submittedName>
</protein>
<keyword evidence="8 11" id="KW-1133">Transmembrane helix</keyword>
<evidence type="ECO:0000256" key="2">
    <source>
        <dbReference type="ARBA" id="ARBA00004236"/>
    </source>
</evidence>
<keyword evidence="9 11" id="KW-0472">Membrane</keyword>
<proteinExistence type="inferred from homology"/>
<evidence type="ECO:0000256" key="9">
    <source>
        <dbReference type="ARBA" id="ARBA00023136"/>
    </source>
</evidence>
<dbReference type="AlphaFoldDB" id="A0A8J3DY84"/>
<sequence>MDDKQIRKKKKKKNHIPFRLNILFLLIFFAFSVLIMRLGYVQIVKGKEYTSDLNSMRKVETTVNSPRGLILDSEGKVLAGNKSSYAVVFTRKPNQDNTKLIDLAEKLSQYIDVSTKKDVENGIITTQDVTERDMKDYYITKHQETIYKDKLTKKEIEKADNADKAAKDKGKTANTAYDMVLDRITDKDLSTINEKEMKVIAIWRELVQAKNLTPTIIASHLSDKELARLGENLSKFNGMIDTSIASTRDYPEGHYFFLGNVKTIPAHQEDNYSAIGYNLNDLVGTSNLEEEYESVLRGIPTTYKFTKNSKGQVVGNPTEKEGQRGNDIELTVNGDLEKKAGDIIEKSIRFAKKPSFGNKELTSAYAVVMNPNTGAVLAMVGRTLDPNTGKFTDTSSATILNGFEIGSAAKPATLLTGYRNNAVPSSFVDKPITYKAGPPFKSYERLGTMTPETALQKSSNVYMAHVAGLIAGVHYQDLGSSYLATGSVGPRFVNAFKIMRDGYAICGLGVHTGIDLPFESTGYQGKIPTDFGIIHQFAIGQYDQYTPLQMAQYVSTIANGGYRIAPHLLDSVHAPGKDPTQLGPTVKTYKPKILNTIPNTKSQLDVVHKGMEMVTHTGGTASFLGSTNSGYVGPYPNVNYNKYKIAGKTGTAQIDQNDLQLYNETFIGYAPYDNPQIAVSVVVPKMRKSSINSTIAGDIIKYYFDHVVKETPK</sequence>
<feature type="domain" description="Penicillin-binding protein transpeptidase" evidence="12">
    <location>
        <begin position="365"/>
        <end position="700"/>
    </location>
</feature>
<evidence type="ECO:0000256" key="11">
    <source>
        <dbReference type="SAM" id="Phobius"/>
    </source>
</evidence>
<dbReference type="GO" id="GO:0008360">
    <property type="term" value="P:regulation of cell shape"/>
    <property type="evidence" value="ECO:0007669"/>
    <property type="project" value="UniProtKB-KW"/>
</dbReference>
<evidence type="ECO:0000256" key="4">
    <source>
        <dbReference type="ARBA" id="ARBA00022475"/>
    </source>
</evidence>
<feature type="domain" description="Penicillin-binding protein dimerisation" evidence="13">
    <location>
        <begin position="63"/>
        <end position="316"/>
    </location>
</feature>
<evidence type="ECO:0000313" key="14">
    <source>
        <dbReference type="EMBL" id="GGE46867.1"/>
    </source>
</evidence>
<dbReference type="InterPro" id="IPR036138">
    <property type="entry name" value="PBP_dimer_sf"/>
</dbReference>
<dbReference type="GO" id="GO:0005886">
    <property type="term" value="C:plasma membrane"/>
    <property type="evidence" value="ECO:0007669"/>
    <property type="project" value="UniProtKB-SubCell"/>
</dbReference>
<evidence type="ECO:0000259" key="12">
    <source>
        <dbReference type="Pfam" id="PF00905"/>
    </source>
</evidence>
<evidence type="ECO:0000313" key="15">
    <source>
        <dbReference type="Proteomes" id="UP000628775"/>
    </source>
</evidence>
<dbReference type="Gene3D" id="3.40.710.10">
    <property type="entry name" value="DD-peptidase/beta-lactamase superfamily"/>
    <property type="match status" value="1"/>
</dbReference>
<accession>A0A8J3DY84</accession>
<dbReference type="InterPro" id="IPR050515">
    <property type="entry name" value="Beta-lactam/transpept"/>
</dbReference>
<gene>
    <name evidence="14" type="primary">pbpA</name>
    <name evidence="14" type="ORF">GCM10011391_27160</name>
</gene>
<dbReference type="PANTHER" id="PTHR30627">
    <property type="entry name" value="PEPTIDOGLYCAN D,D-TRANSPEPTIDASE"/>
    <property type="match status" value="1"/>
</dbReference>
<reference evidence="14" key="2">
    <citation type="submission" date="2020-09" db="EMBL/GenBank/DDBJ databases">
        <authorList>
            <person name="Sun Q."/>
            <person name="Zhou Y."/>
        </authorList>
    </citation>
    <scope>NUCLEOTIDE SEQUENCE</scope>
    <source>
        <strain evidence="14">CGMCC 1.15371</strain>
    </source>
</reference>
<dbReference type="Gene3D" id="3.90.1310.10">
    <property type="entry name" value="Penicillin-binding protein 2a (Domain 2)"/>
    <property type="match status" value="1"/>
</dbReference>
<feature type="transmembrane region" description="Helical" evidence="11">
    <location>
        <begin position="20"/>
        <end position="40"/>
    </location>
</feature>
<comment type="similarity">
    <text evidence="3">Belongs to the transpeptidase family.</text>
</comment>
<dbReference type="EMBL" id="BMIR01000013">
    <property type="protein sequence ID" value="GGE46867.1"/>
    <property type="molecule type" value="Genomic_DNA"/>
</dbReference>
<keyword evidence="6" id="KW-0133">Cell shape</keyword>
<dbReference type="Proteomes" id="UP000628775">
    <property type="component" value="Unassembled WGS sequence"/>
</dbReference>
<evidence type="ECO:0000256" key="7">
    <source>
        <dbReference type="ARBA" id="ARBA00022984"/>
    </source>
</evidence>
<dbReference type="RefSeq" id="WP_188695090.1">
    <property type="nucleotide sequence ID" value="NZ_BMIR01000013.1"/>
</dbReference>
<dbReference type="InterPro" id="IPR012338">
    <property type="entry name" value="Beta-lactam/transpept-like"/>
</dbReference>
<organism evidence="14 15">
    <name type="scientific">Pullulanibacillus camelliae</name>
    <dbReference type="NCBI Taxonomy" id="1707096"/>
    <lineage>
        <taxon>Bacteria</taxon>
        <taxon>Bacillati</taxon>
        <taxon>Bacillota</taxon>
        <taxon>Bacilli</taxon>
        <taxon>Bacillales</taxon>
        <taxon>Sporolactobacillaceae</taxon>
        <taxon>Pullulanibacillus</taxon>
    </lineage>
</organism>
<dbReference type="GO" id="GO:0009252">
    <property type="term" value="P:peptidoglycan biosynthetic process"/>
    <property type="evidence" value="ECO:0007669"/>
    <property type="project" value="UniProtKB-KW"/>
</dbReference>
<evidence type="ECO:0000256" key="1">
    <source>
        <dbReference type="ARBA" id="ARBA00004167"/>
    </source>
</evidence>
<name>A0A8J3DY84_9BACL</name>
<dbReference type="Pfam" id="PF03717">
    <property type="entry name" value="PBP_dimer"/>
    <property type="match status" value="1"/>
</dbReference>
<dbReference type="SUPFAM" id="SSF56519">
    <property type="entry name" value="Penicillin binding protein dimerisation domain"/>
    <property type="match status" value="1"/>
</dbReference>
<dbReference type="PANTHER" id="PTHR30627:SF2">
    <property type="entry name" value="PEPTIDOGLYCAN D,D-TRANSPEPTIDASE MRDA"/>
    <property type="match status" value="1"/>
</dbReference>
<dbReference type="GO" id="GO:0071972">
    <property type="term" value="F:peptidoglycan L,D-transpeptidase activity"/>
    <property type="evidence" value="ECO:0007669"/>
    <property type="project" value="TreeGrafter"/>
</dbReference>
<keyword evidence="4" id="KW-1003">Cell membrane</keyword>